<dbReference type="Proteomes" id="UP000324800">
    <property type="component" value="Unassembled WGS sequence"/>
</dbReference>
<evidence type="ECO:0000313" key="2">
    <source>
        <dbReference type="Proteomes" id="UP000324800"/>
    </source>
</evidence>
<proteinExistence type="predicted"/>
<comment type="caution">
    <text evidence="1">The sequence shown here is derived from an EMBL/GenBank/DDBJ whole genome shotgun (WGS) entry which is preliminary data.</text>
</comment>
<dbReference type="EMBL" id="SNRW01010468">
    <property type="protein sequence ID" value="KAA6376509.1"/>
    <property type="molecule type" value="Genomic_DNA"/>
</dbReference>
<evidence type="ECO:0000313" key="1">
    <source>
        <dbReference type="EMBL" id="KAA6376509.1"/>
    </source>
</evidence>
<dbReference type="AlphaFoldDB" id="A0A5J4V197"/>
<reference evidence="1 2" key="1">
    <citation type="submission" date="2019-03" db="EMBL/GenBank/DDBJ databases">
        <title>Single cell metagenomics reveals metabolic interactions within the superorganism composed of flagellate Streblomastix strix and complex community of Bacteroidetes bacteria on its surface.</title>
        <authorList>
            <person name="Treitli S.C."/>
            <person name="Kolisko M."/>
            <person name="Husnik F."/>
            <person name="Keeling P."/>
            <person name="Hampl V."/>
        </authorList>
    </citation>
    <scope>NUCLEOTIDE SEQUENCE [LARGE SCALE GENOMIC DNA]</scope>
    <source>
        <strain evidence="1">ST1C</strain>
    </source>
</reference>
<accession>A0A5J4V197</accession>
<organism evidence="1 2">
    <name type="scientific">Streblomastix strix</name>
    <dbReference type="NCBI Taxonomy" id="222440"/>
    <lineage>
        <taxon>Eukaryota</taxon>
        <taxon>Metamonada</taxon>
        <taxon>Preaxostyla</taxon>
        <taxon>Oxymonadida</taxon>
        <taxon>Streblomastigidae</taxon>
        <taxon>Streblomastix</taxon>
    </lineage>
</organism>
<protein>
    <submittedName>
        <fullName evidence="1">Uncharacterized protein</fullName>
    </submittedName>
</protein>
<name>A0A5J4V197_9EUKA</name>
<sequence>MRRDHHNDTLAELLNLYVSEYQMSVCLETPVISWQKGVIERDAIAWPWAAKINKQKFDSIIKKFEKDNTISKKIVSKITRKCKESDFDILNFEIFKDE</sequence>
<gene>
    <name evidence="1" type="ORF">EZS28_027964</name>
</gene>